<feature type="transmembrane region" description="Helical" evidence="1">
    <location>
        <begin position="102"/>
        <end position="125"/>
    </location>
</feature>
<evidence type="ECO:0000313" key="2">
    <source>
        <dbReference type="EMBL" id="TCG11452.1"/>
    </source>
</evidence>
<gene>
    <name evidence="2" type="ORF">C4B25_01550</name>
</gene>
<evidence type="ECO:0000256" key="1">
    <source>
        <dbReference type="SAM" id="Phobius"/>
    </source>
</evidence>
<accession>A0A4R0XPJ5</accession>
<dbReference type="OrthoDB" id="401337at2"/>
<reference evidence="2 3" key="1">
    <citation type="submission" date="2018-02" db="EMBL/GenBank/DDBJ databases">
        <title>Mycoplasma marinum and Mycoplasma todarodis sp. nov., moderately halophilic and psychrotolerant mycoplasmas isolated from cephalopods.</title>
        <authorList>
            <person name="Viver T."/>
        </authorList>
    </citation>
    <scope>NUCLEOTIDE SEQUENCE [LARGE SCALE GENOMIC DNA]</scope>
    <source>
        <strain evidence="2 3">5H</strain>
    </source>
</reference>
<dbReference type="AlphaFoldDB" id="A0A4R0XPJ5"/>
<dbReference type="EMBL" id="PSZP01000007">
    <property type="protein sequence ID" value="TCG11452.1"/>
    <property type="molecule type" value="Genomic_DNA"/>
</dbReference>
<organism evidence="2 3">
    <name type="scientific">Mycoplasma todarodis</name>
    <dbReference type="NCBI Taxonomy" id="1937191"/>
    <lineage>
        <taxon>Bacteria</taxon>
        <taxon>Bacillati</taxon>
        <taxon>Mycoplasmatota</taxon>
        <taxon>Mollicutes</taxon>
        <taxon>Mycoplasmataceae</taxon>
        <taxon>Mycoplasma</taxon>
    </lineage>
</organism>
<feature type="transmembrane region" description="Helical" evidence="1">
    <location>
        <begin position="435"/>
        <end position="454"/>
    </location>
</feature>
<keyword evidence="1" id="KW-0812">Transmembrane</keyword>
<keyword evidence="3" id="KW-1185">Reference proteome</keyword>
<protein>
    <submittedName>
        <fullName evidence="2">Uncharacterized protein</fullName>
    </submittedName>
</protein>
<dbReference type="InterPro" id="IPR025699">
    <property type="entry name" value="ABC2_memb-like"/>
</dbReference>
<dbReference type="Pfam" id="PF13346">
    <property type="entry name" value="ABC2_membrane_5"/>
    <property type="match status" value="1"/>
</dbReference>
<name>A0A4R0XPJ5_9MOLU</name>
<evidence type="ECO:0000313" key="3">
    <source>
        <dbReference type="Proteomes" id="UP000291072"/>
    </source>
</evidence>
<keyword evidence="1" id="KW-0472">Membrane</keyword>
<comment type="caution">
    <text evidence="2">The sequence shown here is derived from an EMBL/GenBank/DDBJ whole genome shotgun (WGS) entry which is preliminary data.</text>
</comment>
<feature type="transmembrane region" description="Helical" evidence="1">
    <location>
        <begin position="137"/>
        <end position="159"/>
    </location>
</feature>
<feature type="transmembrane region" description="Helical" evidence="1">
    <location>
        <begin position="166"/>
        <end position="186"/>
    </location>
</feature>
<sequence>MIKNYRYLLFVTTKKWTTYLFPLVFLVVFTILISIKANANDTDNGILWRLGFYYYMIPFACSIIFSTLKALNIFKEGEENNTELILVAKPFKRWQIITSKFLVLYSLFALYSLIVFLWILMISFVDKPTTILEKIKFAASLSVGGMIIMFLTSSIVVLLAQLLSSITTLLVMGILVVSPLATSAIAPITHAQHLKFVGTPHYMVNNENVNTSHVKGEQMFFFNPSGIKTSESLDRSLYKRMKGEYDLHKKSLYKYVAYIDVYEQLSGFLSIFQDRQWNYESIGKWHEGTRTVHSNYQFDINGWKYIYMYWNDSKFNELTASEVKRVAQEASAYIVTHKNESKWQQFLQQDFLKRTESKAWKQMTNSLLKSDKEHFDKNSLQLAMLMAEKENKRFKQIITQPTKIQDLMYIRGILADGGKIPVYIPQKYISKTNVLIFWGMLMIILGAVVVVVYYKRDFK</sequence>
<dbReference type="RefSeq" id="WP_131613305.1">
    <property type="nucleotide sequence ID" value="NZ_PSZP01000007.1"/>
</dbReference>
<keyword evidence="1" id="KW-1133">Transmembrane helix</keyword>
<feature type="transmembrane region" description="Helical" evidence="1">
    <location>
        <begin position="51"/>
        <end position="71"/>
    </location>
</feature>
<proteinExistence type="predicted"/>
<dbReference type="Proteomes" id="UP000291072">
    <property type="component" value="Unassembled WGS sequence"/>
</dbReference>
<feature type="transmembrane region" description="Helical" evidence="1">
    <location>
        <begin position="20"/>
        <end position="39"/>
    </location>
</feature>